<proteinExistence type="inferred from homology"/>
<comment type="similarity">
    <text evidence="2">Belongs to the major royal jelly protein family.</text>
</comment>
<evidence type="ECO:0000256" key="3">
    <source>
        <dbReference type="ARBA" id="ARBA00022525"/>
    </source>
</evidence>
<evidence type="ECO:0000256" key="6">
    <source>
        <dbReference type="SAM" id="SignalP"/>
    </source>
</evidence>
<protein>
    <submittedName>
        <fullName evidence="7">Uncharacterized protein</fullName>
    </submittedName>
</protein>
<feature type="chain" id="PRO_5040476306" evidence="6">
    <location>
        <begin position="20"/>
        <end position="257"/>
    </location>
</feature>
<keyword evidence="8" id="KW-1185">Reference proteome</keyword>
<accession>A0A9N9XBE9</accession>
<reference evidence="7" key="1">
    <citation type="submission" date="2022-01" db="EMBL/GenBank/DDBJ databases">
        <authorList>
            <person name="King R."/>
        </authorList>
    </citation>
    <scope>NUCLEOTIDE SEQUENCE</scope>
</reference>
<evidence type="ECO:0000256" key="5">
    <source>
        <dbReference type="ARBA" id="ARBA00023180"/>
    </source>
</evidence>
<evidence type="ECO:0000256" key="4">
    <source>
        <dbReference type="ARBA" id="ARBA00022729"/>
    </source>
</evidence>
<dbReference type="InterPro" id="IPR011042">
    <property type="entry name" value="6-blade_b-propeller_TolB-like"/>
</dbReference>
<sequence length="257" mass="29765">MVYLQGLLPLVFLCDTVFSKQEFTTVYEWKHLEFDYSSVYEREREIQSGNFAPAKLVPIDVDVYYARHFRDNKIFITIPRNKPGTPASLGTISGKKINENPVISPYPNWDWHINPESCKEFRIVSVFRVMTLNGERRTQSFAEAIDSNSIMYYGLVEDIKIACFNTKSGYYGGWTADIVADNPISQNKRQEDELWILTSRFQKLLTGSLKIDEVNFRILAVKIKNLLPGTRCQPTNTRNEDDGYNLFIKIYNSNRNT</sequence>
<name>A0A9N9XBE9_DIABA</name>
<dbReference type="Pfam" id="PF03022">
    <property type="entry name" value="MRJP"/>
    <property type="match status" value="1"/>
</dbReference>
<comment type="subcellular location">
    <subcellularLocation>
        <location evidence="1">Secreted</location>
    </subcellularLocation>
</comment>
<feature type="signal peptide" evidence="6">
    <location>
        <begin position="1"/>
        <end position="19"/>
    </location>
</feature>
<dbReference type="OrthoDB" id="8184345at2759"/>
<evidence type="ECO:0000313" key="7">
    <source>
        <dbReference type="EMBL" id="CAG9832583.1"/>
    </source>
</evidence>
<dbReference type="EMBL" id="OU898279">
    <property type="protein sequence ID" value="CAG9832583.1"/>
    <property type="molecule type" value="Genomic_DNA"/>
</dbReference>
<dbReference type="Gene3D" id="2.120.10.30">
    <property type="entry name" value="TolB, C-terminal domain"/>
    <property type="match status" value="2"/>
</dbReference>
<dbReference type="AlphaFoldDB" id="A0A9N9XBE9"/>
<keyword evidence="4 6" id="KW-0732">Signal</keyword>
<evidence type="ECO:0000256" key="2">
    <source>
        <dbReference type="ARBA" id="ARBA00009127"/>
    </source>
</evidence>
<evidence type="ECO:0000313" key="8">
    <source>
        <dbReference type="Proteomes" id="UP001153709"/>
    </source>
</evidence>
<dbReference type="GO" id="GO:0005576">
    <property type="term" value="C:extracellular region"/>
    <property type="evidence" value="ECO:0007669"/>
    <property type="project" value="UniProtKB-SubCell"/>
</dbReference>
<keyword evidence="5" id="KW-0325">Glycoprotein</keyword>
<dbReference type="PANTHER" id="PTHR10009">
    <property type="entry name" value="PROTEIN YELLOW-RELATED"/>
    <property type="match status" value="1"/>
</dbReference>
<keyword evidence="3" id="KW-0964">Secreted</keyword>
<dbReference type="PANTHER" id="PTHR10009:SF7">
    <property type="entry name" value="GH10609P-RELATED"/>
    <property type="match status" value="1"/>
</dbReference>
<organism evidence="7 8">
    <name type="scientific">Diabrotica balteata</name>
    <name type="common">Banded cucumber beetle</name>
    <dbReference type="NCBI Taxonomy" id="107213"/>
    <lineage>
        <taxon>Eukaryota</taxon>
        <taxon>Metazoa</taxon>
        <taxon>Ecdysozoa</taxon>
        <taxon>Arthropoda</taxon>
        <taxon>Hexapoda</taxon>
        <taxon>Insecta</taxon>
        <taxon>Pterygota</taxon>
        <taxon>Neoptera</taxon>
        <taxon>Endopterygota</taxon>
        <taxon>Coleoptera</taxon>
        <taxon>Polyphaga</taxon>
        <taxon>Cucujiformia</taxon>
        <taxon>Chrysomeloidea</taxon>
        <taxon>Chrysomelidae</taxon>
        <taxon>Galerucinae</taxon>
        <taxon>Diabroticina</taxon>
        <taxon>Diabroticites</taxon>
        <taxon>Diabrotica</taxon>
    </lineage>
</organism>
<dbReference type="Proteomes" id="UP001153709">
    <property type="component" value="Chromosome 4"/>
</dbReference>
<gene>
    <name evidence="7" type="ORF">DIABBA_LOCUS6048</name>
</gene>
<dbReference type="InterPro" id="IPR017996">
    <property type="entry name" value="MRJP/yellow-related"/>
</dbReference>
<evidence type="ECO:0000256" key="1">
    <source>
        <dbReference type="ARBA" id="ARBA00004613"/>
    </source>
</evidence>